<dbReference type="GO" id="GO:0008168">
    <property type="term" value="F:methyltransferase activity"/>
    <property type="evidence" value="ECO:0007669"/>
    <property type="project" value="UniProtKB-KW"/>
</dbReference>
<feature type="transmembrane region" description="Helical" evidence="10">
    <location>
        <begin position="153"/>
        <end position="175"/>
    </location>
</feature>
<feature type="transmembrane region" description="Helical" evidence="10">
    <location>
        <begin position="12"/>
        <end position="34"/>
    </location>
</feature>
<keyword evidence="9" id="KW-0645">Protease</keyword>
<feature type="transmembrane region" description="Helical" evidence="10">
    <location>
        <begin position="222"/>
        <end position="250"/>
    </location>
</feature>
<evidence type="ECO:0000256" key="6">
    <source>
        <dbReference type="ARBA" id="ARBA00022989"/>
    </source>
</evidence>
<keyword evidence="9" id="KW-0808">Transferase</keyword>
<keyword evidence="9" id="KW-0378">Hydrolase</keyword>
<feature type="transmembrane region" description="Helical" evidence="10">
    <location>
        <begin position="127"/>
        <end position="147"/>
    </location>
</feature>
<feature type="domain" description="Prepilin type IV endopeptidase peptidase" evidence="11">
    <location>
        <begin position="136"/>
        <end position="244"/>
    </location>
</feature>
<dbReference type="EMBL" id="CP047261">
    <property type="protein sequence ID" value="QHF00539.1"/>
    <property type="molecule type" value="Genomic_DNA"/>
</dbReference>
<gene>
    <name evidence="13" type="ORF">PMA4326_028935</name>
</gene>
<keyword evidence="7 10" id="KW-0472">Membrane</keyword>
<dbReference type="InterPro" id="IPR000045">
    <property type="entry name" value="Prepilin_IV_endopep_pep"/>
</dbReference>
<evidence type="ECO:0000259" key="12">
    <source>
        <dbReference type="Pfam" id="PF06750"/>
    </source>
</evidence>
<dbReference type="GO" id="GO:0005886">
    <property type="term" value="C:plasma membrane"/>
    <property type="evidence" value="ECO:0007669"/>
    <property type="project" value="UniProtKB-SubCell"/>
</dbReference>
<feature type="transmembrane region" description="Helical" evidence="10">
    <location>
        <begin position="257"/>
        <end position="273"/>
    </location>
</feature>
<accession>A0A8T8CAG5</accession>
<dbReference type="PANTHER" id="PTHR30487">
    <property type="entry name" value="TYPE 4 PREPILIN-LIKE PROTEINS LEADER PEPTIDE-PROCESSING ENZYME"/>
    <property type="match status" value="1"/>
</dbReference>
<dbReference type="AlphaFoldDB" id="A0A8T8CAG5"/>
<evidence type="ECO:0000259" key="11">
    <source>
        <dbReference type="Pfam" id="PF01478"/>
    </source>
</evidence>
<keyword evidence="3" id="KW-1003">Cell membrane</keyword>
<sequence>MTTLHLLKLYPAVFAILVGIVGLLVGSFLNVVVYRLPVMMKRSWLQDARAALQIEATPTEPFNLAMPNSRCPSCGHSIKPWENIPLLSWLLLRGKCSGCRSPISARYPIVELVTAGLSFGTAWRFGYGAETCFALLMIWCGTALFLIDLDEMLLPDTIVIPGIWIGLAASFLGVFSTLHDGFIGAVTGYLLLALPALIFQAITGRQGMGNGDFKLLALFGAWLGWQALPLILLVSAVAASIVGLIAGLGVKSRSEPFPFGPFIIAGGLLALFFDHELYTLYGHVAGVNIGALLFD</sequence>
<keyword evidence="5 9" id="KW-0812">Transmembrane</keyword>
<name>A0A8T8CAG5_PSEYM</name>
<keyword evidence="6 10" id="KW-1133">Transmembrane helix</keyword>
<evidence type="ECO:0000256" key="10">
    <source>
        <dbReference type="SAM" id="Phobius"/>
    </source>
</evidence>
<comment type="subcellular location">
    <subcellularLocation>
        <location evidence="1">Cell inner membrane</location>
        <topology evidence="1">Multi-pass membrane protein</topology>
    </subcellularLocation>
    <subcellularLocation>
        <location evidence="9">Cell membrane</location>
        <topology evidence="9">Multi-pass membrane protein</topology>
    </subcellularLocation>
</comment>
<organism evidence="13 14">
    <name type="scientific">Pseudomonas syringae pv. maculicola str. ES4326</name>
    <dbReference type="NCBI Taxonomy" id="629265"/>
    <lineage>
        <taxon>Bacteria</taxon>
        <taxon>Pseudomonadati</taxon>
        <taxon>Pseudomonadota</taxon>
        <taxon>Gammaproteobacteria</taxon>
        <taxon>Pseudomonadales</taxon>
        <taxon>Pseudomonadaceae</taxon>
        <taxon>Pseudomonas</taxon>
    </lineage>
</organism>
<evidence type="ECO:0000256" key="8">
    <source>
        <dbReference type="RuleBase" id="RU003793"/>
    </source>
</evidence>
<proteinExistence type="inferred from homology"/>
<dbReference type="Pfam" id="PF06750">
    <property type="entry name" value="A24_N_bact"/>
    <property type="match status" value="1"/>
</dbReference>
<evidence type="ECO:0000256" key="5">
    <source>
        <dbReference type="ARBA" id="ARBA00022692"/>
    </source>
</evidence>
<keyword evidence="9" id="KW-0511">Multifunctional enzyme</keyword>
<dbReference type="InterPro" id="IPR050882">
    <property type="entry name" value="Prepilin_peptidase/N-MTase"/>
</dbReference>
<evidence type="ECO:0000313" key="14">
    <source>
        <dbReference type="Proteomes" id="UP000003811"/>
    </source>
</evidence>
<keyword evidence="13" id="KW-0614">Plasmid</keyword>
<dbReference type="RefSeq" id="WP_007250393.1">
    <property type="nucleotide sequence ID" value="NZ_CP047261.1"/>
</dbReference>
<evidence type="ECO:0000256" key="1">
    <source>
        <dbReference type="ARBA" id="ARBA00004429"/>
    </source>
</evidence>
<feature type="domain" description="Prepilin peptidase A24 N-terminal" evidence="12">
    <location>
        <begin position="20"/>
        <end position="125"/>
    </location>
</feature>
<evidence type="ECO:0000256" key="9">
    <source>
        <dbReference type="RuleBase" id="RU003794"/>
    </source>
</evidence>
<comment type="function">
    <text evidence="9">Plays an essential role in type IV pili and type II pseudopili formation by proteolytically removing the leader sequence from substrate proteins and subsequently monomethylating the alpha-amino group of the newly exposed N-terminal phenylalanine.</text>
</comment>
<protein>
    <recommendedName>
        <fullName evidence="9">Prepilin leader peptidase/N-methyltransferase</fullName>
        <ecNumber evidence="9">2.1.1.-</ecNumber>
        <ecNumber evidence="9">3.4.23.43</ecNumber>
    </recommendedName>
</protein>
<reference evidence="13 14" key="1">
    <citation type="journal article" date="2011" name="PLoS Pathog.">
        <title>Dynamic evolution of pathogenicity revealed by sequencing and comparative genomics of 19 Pseudomonas syringae isolates.</title>
        <authorList>
            <person name="Baltrus D.A."/>
            <person name="Nishimura M.T."/>
            <person name="Romanchuk A."/>
            <person name="Chang J.H."/>
            <person name="Mukhtar M.S."/>
            <person name="Cherkis K."/>
            <person name="Roach J."/>
            <person name="Grant S.R."/>
            <person name="Jones C.D."/>
            <person name="Dangl J.L."/>
        </authorList>
    </citation>
    <scope>NUCLEOTIDE SEQUENCE [LARGE SCALE GENOMIC DNA]</scope>
    <source>
        <strain evidence="13 14">ES4326</strain>
    </source>
</reference>
<evidence type="ECO:0000256" key="2">
    <source>
        <dbReference type="ARBA" id="ARBA00005801"/>
    </source>
</evidence>
<dbReference type="InterPro" id="IPR014032">
    <property type="entry name" value="Peptidase_A24A_bac"/>
</dbReference>
<dbReference type="PANTHER" id="PTHR30487:SF0">
    <property type="entry name" value="PREPILIN LEADER PEPTIDASE_N-METHYLTRANSFERASE-RELATED"/>
    <property type="match status" value="1"/>
</dbReference>
<dbReference type="PRINTS" id="PR00864">
    <property type="entry name" value="PREPILNPTASE"/>
</dbReference>
<comment type="catalytic activity">
    <reaction evidence="9">
        <text>Typically cleaves a -Gly-|-Phe- bond to release an N-terminal, basic peptide of 5-8 residues from type IV prepilin, and then N-methylates the new N-terminal amino group, the methyl donor being S-adenosyl-L-methionine.</text>
        <dbReference type="EC" id="3.4.23.43"/>
    </reaction>
</comment>
<dbReference type="EC" id="3.4.23.43" evidence="9"/>
<dbReference type="InterPro" id="IPR010627">
    <property type="entry name" value="Prepilin_pept_A24_N"/>
</dbReference>
<dbReference type="GO" id="GO:0006465">
    <property type="term" value="P:signal peptide processing"/>
    <property type="evidence" value="ECO:0007669"/>
    <property type="project" value="TreeGrafter"/>
</dbReference>
<dbReference type="Proteomes" id="UP000003811">
    <property type="component" value="Plasmid pPma4326F"/>
</dbReference>
<feature type="transmembrane region" description="Helical" evidence="10">
    <location>
        <begin position="182"/>
        <end position="202"/>
    </location>
</feature>
<dbReference type="GO" id="GO:0032259">
    <property type="term" value="P:methylation"/>
    <property type="evidence" value="ECO:0007669"/>
    <property type="project" value="UniProtKB-KW"/>
</dbReference>
<dbReference type="EC" id="2.1.1.-" evidence="9"/>
<evidence type="ECO:0000256" key="4">
    <source>
        <dbReference type="ARBA" id="ARBA00022519"/>
    </source>
</evidence>
<dbReference type="Pfam" id="PF01478">
    <property type="entry name" value="Peptidase_A24"/>
    <property type="match status" value="1"/>
</dbReference>
<evidence type="ECO:0000313" key="13">
    <source>
        <dbReference type="EMBL" id="QHF00539.1"/>
    </source>
</evidence>
<keyword evidence="9" id="KW-0489">Methyltransferase</keyword>
<dbReference type="GO" id="GO:0004190">
    <property type="term" value="F:aspartic-type endopeptidase activity"/>
    <property type="evidence" value="ECO:0007669"/>
    <property type="project" value="UniProtKB-EC"/>
</dbReference>
<evidence type="ECO:0000256" key="3">
    <source>
        <dbReference type="ARBA" id="ARBA00022475"/>
    </source>
</evidence>
<evidence type="ECO:0000256" key="7">
    <source>
        <dbReference type="ARBA" id="ARBA00023136"/>
    </source>
</evidence>
<comment type="similarity">
    <text evidence="2 8">Belongs to the peptidase A24 family.</text>
</comment>
<keyword evidence="4" id="KW-0997">Cell inner membrane</keyword>
<dbReference type="Gene3D" id="1.20.120.1220">
    <property type="match status" value="1"/>
</dbReference>
<geneLocation type="plasmid" evidence="13 14">
    <name>pPma4326F</name>
</geneLocation>